<sequence length="183" mass="19828">MTSLPLPLRVAAGLAATAIERARELPEKLVGLPVTVASQAMQLSMRVQQEITALAIKGDEALASFRPVDETPEWATFDEDVEQYDLSRPETNGTATNGAAVPDPWEMEESAIAEAEQVPPPAGVPNYDELSLPQLRARLRTFSLAELEDLLRYEESNAARPSFIGMLTRRIASVSAASPPGEQ</sequence>
<dbReference type="EMBL" id="JAGINW010000001">
    <property type="protein sequence ID" value="MBP2320832.1"/>
    <property type="molecule type" value="Genomic_DNA"/>
</dbReference>
<reference evidence="1 2" key="1">
    <citation type="submission" date="2021-03" db="EMBL/GenBank/DDBJ databases">
        <title>Sequencing the genomes of 1000 actinobacteria strains.</title>
        <authorList>
            <person name="Klenk H.-P."/>
        </authorList>
    </citation>
    <scope>NUCLEOTIDE SEQUENCE [LARGE SCALE GENOMIC DNA]</scope>
    <source>
        <strain evidence="1 2">DSM 46670</strain>
    </source>
</reference>
<evidence type="ECO:0000313" key="1">
    <source>
        <dbReference type="EMBL" id="MBP2320832.1"/>
    </source>
</evidence>
<evidence type="ECO:0008006" key="3">
    <source>
        <dbReference type="Google" id="ProtNLM"/>
    </source>
</evidence>
<comment type="caution">
    <text evidence="1">The sequence shown here is derived from an EMBL/GenBank/DDBJ whole genome shotgun (WGS) entry which is preliminary data.</text>
</comment>
<dbReference type="Proteomes" id="UP001519332">
    <property type="component" value="Unassembled WGS sequence"/>
</dbReference>
<dbReference type="NCBIfam" id="NF033649">
    <property type="entry name" value="LipDrop_Rv1109c"/>
    <property type="match status" value="1"/>
</dbReference>
<dbReference type="RefSeq" id="WP_209635324.1">
    <property type="nucleotide sequence ID" value="NZ_JAGINW010000001.1"/>
</dbReference>
<evidence type="ECO:0000313" key="2">
    <source>
        <dbReference type="Proteomes" id="UP001519332"/>
    </source>
</evidence>
<accession>A0ABS4T8S4</accession>
<keyword evidence="2" id="KW-1185">Reference proteome</keyword>
<dbReference type="InterPro" id="IPR047728">
    <property type="entry name" value="LipDrop-assoc"/>
</dbReference>
<name>A0ABS4T8S4_9PSEU</name>
<gene>
    <name evidence="1" type="ORF">JOF56_001217</name>
</gene>
<protein>
    <recommendedName>
        <fullName evidence="3">Lipid droplet-associated protein</fullName>
    </recommendedName>
</protein>
<proteinExistence type="predicted"/>
<organism evidence="1 2">
    <name type="scientific">Kibdelosporangium banguiense</name>
    <dbReference type="NCBI Taxonomy" id="1365924"/>
    <lineage>
        <taxon>Bacteria</taxon>
        <taxon>Bacillati</taxon>
        <taxon>Actinomycetota</taxon>
        <taxon>Actinomycetes</taxon>
        <taxon>Pseudonocardiales</taxon>
        <taxon>Pseudonocardiaceae</taxon>
        <taxon>Kibdelosporangium</taxon>
    </lineage>
</organism>